<sequence length="153" mass="16767">MSPLLQCGPYALTLAMRLYSFYLTDRTPKSVSGHLIAAVITSVYAGNQSTEGQSVRKCMSEEGYYGALCQAMVNGLEEDLSNQTGVNIWDPLQLDAIYPPSWFQSTTAKLQQVDWTIGTKAEMVGTIGGSEASMGVFLRLPRYTNLQMIVSSH</sequence>
<dbReference type="EMBL" id="JBFXLU010000010">
    <property type="protein sequence ID" value="KAL2855529.1"/>
    <property type="molecule type" value="Genomic_DNA"/>
</dbReference>
<protein>
    <submittedName>
        <fullName evidence="1">Uncharacterized protein</fullName>
    </submittedName>
</protein>
<comment type="caution">
    <text evidence="1">The sequence shown here is derived from an EMBL/GenBank/DDBJ whole genome shotgun (WGS) entry which is preliminary data.</text>
</comment>
<gene>
    <name evidence="1" type="ORF">BJY01DRAFT_3775</name>
</gene>
<name>A0ABR4KTB6_9EURO</name>
<organism evidence="1 2">
    <name type="scientific">Aspergillus pseudoustus</name>
    <dbReference type="NCBI Taxonomy" id="1810923"/>
    <lineage>
        <taxon>Eukaryota</taxon>
        <taxon>Fungi</taxon>
        <taxon>Dikarya</taxon>
        <taxon>Ascomycota</taxon>
        <taxon>Pezizomycotina</taxon>
        <taxon>Eurotiomycetes</taxon>
        <taxon>Eurotiomycetidae</taxon>
        <taxon>Eurotiales</taxon>
        <taxon>Aspergillaceae</taxon>
        <taxon>Aspergillus</taxon>
        <taxon>Aspergillus subgen. Nidulantes</taxon>
    </lineage>
</organism>
<keyword evidence="2" id="KW-1185">Reference proteome</keyword>
<evidence type="ECO:0000313" key="2">
    <source>
        <dbReference type="Proteomes" id="UP001610446"/>
    </source>
</evidence>
<reference evidence="1 2" key="1">
    <citation type="submission" date="2024-07" db="EMBL/GenBank/DDBJ databases">
        <title>Section-level genome sequencing and comparative genomics of Aspergillus sections Usti and Cavernicolus.</title>
        <authorList>
            <consortium name="Lawrence Berkeley National Laboratory"/>
            <person name="Nybo J.L."/>
            <person name="Vesth T.C."/>
            <person name="Theobald S."/>
            <person name="Frisvad J.C."/>
            <person name="Larsen T.O."/>
            <person name="Kjaerboelling I."/>
            <person name="Rothschild-Mancinelli K."/>
            <person name="Lyhne E.K."/>
            <person name="Kogle M.E."/>
            <person name="Barry K."/>
            <person name="Clum A."/>
            <person name="Na H."/>
            <person name="Ledsgaard L."/>
            <person name="Lin J."/>
            <person name="Lipzen A."/>
            <person name="Kuo A."/>
            <person name="Riley R."/>
            <person name="Mondo S."/>
            <person name="Labutti K."/>
            <person name="Haridas S."/>
            <person name="Pangalinan J."/>
            <person name="Salamov A.A."/>
            <person name="Simmons B.A."/>
            <person name="Magnuson J.K."/>
            <person name="Chen J."/>
            <person name="Drula E."/>
            <person name="Henrissat B."/>
            <person name="Wiebenga A."/>
            <person name="Lubbers R.J."/>
            <person name="Gomes A.C."/>
            <person name="Makela M.R."/>
            <person name="Stajich J."/>
            <person name="Grigoriev I.V."/>
            <person name="Mortensen U.H."/>
            <person name="De Vries R.P."/>
            <person name="Baker S.E."/>
            <person name="Andersen M.R."/>
        </authorList>
    </citation>
    <scope>NUCLEOTIDE SEQUENCE [LARGE SCALE GENOMIC DNA]</scope>
    <source>
        <strain evidence="1 2">CBS 123904</strain>
    </source>
</reference>
<dbReference type="Proteomes" id="UP001610446">
    <property type="component" value="Unassembled WGS sequence"/>
</dbReference>
<accession>A0ABR4KTB6</accession>
<evidence type="ECO:0000313" key="1">
    <source>
        <dbReference type="EMBL" id="KAL2855529.1"/>
    </source>
</evidence>
<proteinExistence type="predicted"/>